<accession>A0A7X6CYF8</accession>
<proteinExistence type="predicted"/>
<dbReference type="InterPro" id="IPR037883">
    <property type="entry name" value="Knr4/Smi1-like_sf"/>
</dbReference>
<evidence type="ECO:0000313" key="2">
    <source>
        <dbReference type="Proteomes" id="UP000578686"/>
    </source>
</evidence>
<name>A0A7X6CYF8_9ACTN</name>
<comment type="caution">
    <text evidence="1">The sequence shown here is derived from an EMBL/GenBank/DDBJ whole genome shotgun (WGS) entry which is preliminary data.</text>
</comment>
<dbReference type="AlphaFoldDB" id="A0A7X6CYF8"/>
<keyword evidence="2" id="KW-1185">Reference proteome</keyword>
<protein>
    <submittedName>
        <fullName evidence="1">SMI1/KNR4 family protein</fullName>
    </submittedName>
</protein>
<gene>
    <name evidence="1" type="ORF">HCN56_04490</name>
</gene>
<evidence type="ECO:0000313" key="1">
    <source>
        <dbReference type="EMBL" id="NJQ04857.1"/>
    </source>
</evidence>
<dbReference type="RefSeq" id="WP_167968157.1">
    <property type="nucleotide sequence ID" value="NZ_BHZG01000046.1"/>
</dbReference>
<reference evidence="1 2" key="1">
    <citation type="submission" date="2020-03" db="EMBL/GenBank/DDBJ databases">
        <title>Draft genome of Streptomyces sp. ventii, isolated from the Axial Seamount in the Pacific Ocean, and resequencing of the two type strains Streptomyces lonarensis strain NCL 716 and Streptomyces bohaiensis strain 11A07.</title>
        <authorList>
            <person name="Loughran R.M."/>
            <person name="Pfannmuller K.M."/>
            <person name="Wasson B.J."/>
            <person name="Deadmond M.C."/>
            <person name="Paddock B.E."/>
            <person name="Koyack M.J."/>
            <person name="Gallegos D.A."/>
            <person name="Mitchell E.A."/>
            <person name="Ushijima B."/>
            <person name="Saw J.H."/>
            <person name="Mcphail K.L."/>
            <person name="Videau P."/>
        </authorList>
    </citation>
    <scope>NUCLEOTIDE SEQUENCE [LARGE SCALE GENOMIC DNA]</scope>
    <source>
        <strain evidence="1 2">NCL716</strain>
    </source>
</reference>
<organism evidence="1 2">
    <name type="scientific">Streptomyces lonarensis</name>
    <dbReference type="NCBI Taxonomy" id="700599"/>
    <lineage>
        <taxon>Bacteria</taxon>
        <taxon>Bacillati</taxon>
        <taxon>Actinomycetota</taxon>
        <taxon>Actinomycetes</taxon>
        <taxon>Kitasatosporales</taxon>
        <taxon>Streptomycetaceae</taxon>
        <taxon>Streptomyces</taxon>
    </lineage>
</organism>
<dbReference type="Proteomes" id="UP000578686">
    <property type="component" value="Unassembled WGS sequence"/>
</dbReference>
<dbReference type="SUPFAM" id="SSF160631">
    <property type="entry name" value="SMI1/KNR4-like"/>
    <property type="match status" value="1"/>
</dbReference>
<dbReference type="EMBL" id="JAAVJD010000017">
    <property type="protein sequence ID" value="NJQ04857.1"/>
    <property type="molecule type" value="Genomic_DNA"/>
</dbReference>
<sequence>MRAELVELLGESPCRQVALRRHWRVVEEQVGRELPADYRWFVEEYGDALIAGFLYVPHPASHSDLARSGALPEFIESHSENWQGALPFLPRGLPERVEAVRDEVIPWADHTYNGDSCLLLPPAPGWPKWGIAILFRQCPDVAVFEGGVVEFIHRILIQGVWPRGWPTGQTPWLPCDDDDVE</sequence>